<sequence>MAPKKADPDPTLASALAPGRTRLVAHSAAFLPEGYALARKPRFGWRSRPESFYQGFEKRALFYDVFRHADGEQVLLVGPPPRNLLGLLKRAHYSVKGNKTSFKPKFFISQSVMIMTLKGVPKNADILDVRVDDLEFALPIGENFARELAGRRVLFTMSKNNPLPWIKAWAHYHQRFHDVDAVVLIDNGSSDYPPEEIARTLEKTRVKEIMIISWPYIYGAIDRAVIFNPYWTHFLQIAGLALVLRRFVARAEGILNCDIDELVAHRKAPSIFSALQNTPQGLLAMNGSWVEPLPLSSNYGDHRDFIYRVKDQEKRVCHERKWLLDPRQDWVQNLAIHPYMHWIKGRPRGSKFMSEDAFFWHFKGINTNWKVKRNKITPEQAQTMEPDPELGEIFSRWPDIK</sequence>
<evidence type="ECO:0000313" key="1">
    <source>
        <dbReference type="EMBL" id="VAW23437.1"/>
    </source>
</evidence>
<protein>
    <submittedName>
        <fullName evidence="1">Uncharacterized protein</fullName>
    </submittedName>
</protein>
<accession>A0A3B0UDU5</accession>
<reference evidence="1" key="1">
    <citation type="submission" date="2018-06" db="EMBL/GenBank/DDBJ databases">
        <authorList>
            <person name="Zhirakovskaya E."/>
        </authorList>
    </citation>
    <scope>NUCLEOTIDE SEQUENCE</scope>
</reference>
<proteinExistence type="predicted"/>
<dbReference type="AlphaFoldDB" id="A0A3B0UDU5"/>
<name>A0A3B0UDU5_9ZZZZ</name>
<organism evidence="1">
    <name type="scientific">hydrothermal vent metagenome</name>
    <dbReference type="NCBI Taxonomy" id="652676"/>
    <lineage>
        <taxon>unclassified sequences</taxon>
        <taxon>metagenomes</taxon>
        <taxon>ecological metagenomes</taxon>
    </lineage>
</organism>
<gene>
    <name evidence="1" type="ORF">MNBD_ALPHA12-2271</name>
</gene>
<dbReference type="EMBL" id="UOEO01000236">
    <property type="protein sequence ID" value="VAW23437.1"/>
    <property type="molecule type" value="Genomic_DNA"/>
</dbReference>